<dbReference type="GO" id="GO:0005829">
    <property type="term" value="C:cytosol"/>
    <property type="evidence" value="ECO:0007669"/>
    <property type="project" value="TreeGrafter"/>
</dbReference>
<dbReference type="PANTHER" id="PTHR32170">
    <property type="entry name" value="PROTEASOME ACTIVATOR COMPLEX SUBUNIT 4"/>
    <property type="match status" value="1"/>
</dbReference>
<evidence type="ECO:0000256" key="1">
    <source>
        <dbReference type="ARBA" id="ARBA00004324"/>
    </source>
</evidence>
<dbReference type="InterPro" id="IPR021843">
    <property type="entry name" value="PSME4_C"/>
</dbReference>
<dbReference type="Proteomes" id="UP000288716">
    <property type="component" value="Unassembled WGS sequence"/>
</dbReference>
<keyword evidence="4" id="KW-0647">Proteasome</keyword>
<gene>
    <name evidence="4" type="ORF">B4U80_00793</name>
</gene>
<reference evidence="4 5" key="1">
    <citation type="journal article" date="2018" name="Gigascience">
        <title>Genomes of trombidid mites reveal novel predicted allergens and laterally-transferred genes associated with secondary metabolism.</title>
        <authorList>
            <person name="Dong X."/>
            <person name="Chaisiri K."/>
            <person name="Xia D."/>
            <person name="Armstrong S.D."/>
            <person name="Fang Y."/>
            <person name="Donnelly M.J."/>
            <person name="Kadowaki T."/>
            <person name="McGarry J.W."/>
            <person name="Darby A.C."/>
            <person name="Makepeace B.L."/>
        </authorList>
    </citation>
    <scope>NUCLEOTIDE SEQUENCE [LARGE SCALE GENOMIC DNA]</scope>
    <source>
        <strain evidence="4">UoL-UT</strain>
    </source>
</reference>
<dbReference type="GO" id="GO:0010499">
    <property type="term" value="P:proteasomal ubiquitin-independent protein catabolic process"/>
    <property type="evidence" value="ECO:0007669"/>
    <property type="project" value="TreeGrafter"/>
</dbReference>
<evidence type="ECO:0000313" key="5">
    <source>
        <dbReference type="Proteomes" id="UP000288716"/>
    </source>
</evidence>
<name>A0A443S744_9ACAR</name>
<keyword evidence="5" id="KW-1185">Reference proteome</keyword>
<feature type="non-terminal residue" evidence="4">
    <location>
        <position position="1"/>
    </location>
</feature>
<evidence type="ECO:0000313" key="4">
    <source>
        <dbReference type="EMBL" id="RWS23352.1"/>
    </source>
</evidence>
<sequence>ETFFEFNVFSVSNECIVNAQKLWKVGALLGCTERREAEINAAMKKHKNRCSNNVIEYEDFIEKIAELIEGNKMHWKYNEIAFKLLTALIRIDYPYPKVAIKLFLRNLNNDIIVIRKICINAVGRILKQQKRKHPKKKVDHFDNHLLQFKLNVDYLDENVYNSTIFVEKKFWCFYKWPQSELFVYEDSSKQPKVNRNVDELPEEEKIVFEYFTDNALVTKLIDLLPLEENEESDNFNGELFSLFKRLSCNFSLNVFEKITPKILHLVSSTNKSKQICASEIIIGLIRGSKHWPLIDLKNIRDLLTPIIQEMFRKITQETCFNWGIFFGLCFMDRDGRKLCWIINLVLDNLRGTDVQVFYDATSIDFLTLILMSCDWRILMFCDHLISILESRLSDHFHEIRKKVAMLLKYIFQYEVKAFDNNLKQSLTSAEFMKRVLPQLLEYNNDNQTESDRVSCLNKMKTVCLWLHFMHLPSHPINSHYFHVLPFLCDIQKDTKDNDAAVYAYLVLTDLAQAIMTESSVAIALTACNEVIYSKFYKSRETLAQFLKLMVNSNFFRLNGHLNTIVEIVFKLLEDENIIVRNSLMATFSACIEKRIIIPNNDVINELIQKTKVTTDKELVQRHAGFVGLCAIVNAFPFDVPYFIPSILVYLSAHLNAAEPIRVTIEETLRDFRRTHSNNWGEHKLKFNTDQLQQLNNVLTSLNYYS</sequence>
<dbReference type="Pfam" id="PF23096">
    <property type="entry name" value="HEAT_PSME4"/>
    <property type="match status" value="1"/>
</dbReference>
<comment type="caution">
    <text evidence="4">The sequence shown here is derived from an EMBL/GenBank/DDBJ whole genome shotgun (WGS) entry which is preliminary data.</text>
</comment>
<evidence type="ECO:0000259" key="3">
    <source>
        <dbReference type="Pfam" id="PF23096"/>
    </source>
</evidence>
<dbReference type="PANTHER" id="PTHR32170:SF3">
    <property type="entry name" value="PROTEASOME ACTIVATOR COMPLEX SUBUNIT 4"/>
    <property type="match status" value="1"/>
</dbReference>
<dbReference type="InterPro" id="IPR055455">
    <property type="entry name" value="HEAT_PSME4"/>
</dbReference>
<dbReference type="AlphaFoldDB" id="A0A443S744"/>
<dbReference type="GO" id="GO:0016504">
    <property type="term" value="F:peptidase activator activity"/>
    <property type="evidence" value="ECO:0007669"/>
    <property type="project" value="InterPro"/>
</dbReference>
<dbReference type="InterPro" id="IPR035309">
    <property type="entry name" value="PSME4"/>
</dbReference>
<dbReference type="Gene3D" id="1.25.10.10">
    <property type="entry name" value="Leucine-rich Repeat Variant"/>
    <property type="match status" value="1"/>
</dbReference>
<evidence type="ECO:0000259" key="2">
    <source>
        <dbReference type="Pfam" id="PF11919"/>
    </source>
</evidence>
<dbReference type="SUPFAM" id="SSF48371">
    <property type="entry name" value="ARM repeat"/>
    <property type="match status" value="1"/>
</dbReference>
<proteinExistence type="predicted"/>
<dbReference type="STRING" id="299467.A0A443S744"/>
<dbReference type="GO" id="GO:0016607">
    <property type="term" value="C:nuclear speck"/>
    <property type="evidence" value="ECO:0007669"/>
    <property type="project" value="UniProtKB-SubCell"/>
</dbReference>
<feature type="domain" description="Proteasome activator complex subunit 4-like HEAT repeat-like" evidence="3">
    <location>
        <begin position="99"/>
        <end position="364"/>
    </location>
</feature>
<accession>A0A443S744</accession>
<comment type="subcellular location">
    <subcellularLocation>
        <location evidence="1">Nucleus speckle</location>
    </subcellularLocation>
</comment>
<dbReference type="InterPro" id="IPR011989">
    <property type="entry name" value="ARM-like"/>
</dbReference>
<dbReference type="Pfam" id="PF11919">
    <property type="entry name" value="PSME4_C"/>
    <property type="match status" value="1"/>
</dbReference>
<organism evidence="4 5">
    <name type="scientific">Leptotrombidium deliense</name>
    <dbReference type="NCBI Taxonomy" id="299467"/>
    <lineage>
        <taxon>Eukaryota</taxon>
        <taxon>Metazoa</taxon>
        <taxon>Ecdysozoa</taxon>
        <taxon>Arthropoda</taxon>
        <taxon>Chelicerata</taxon>
        <taxon>Arachnida</taxon>
        <taxon>Acari</taxon>
        <taxon>Acariformes</taxon>
        <taxon>Trombidiformes</taxon>
        <taxon>Prostigmata</taxon>
        <taxon>Anystina</taxon>
        <taxon>Parasitengona</taxon>
        <taxon>Trombiculoidea</taxon>
        <taxon>Trombiculidae</taxon>
        <taxon>Leptotrombidium</taxon>
    </lineage>
</organism>
<dbReference type="OrthoDB" id="6511336at2759"/>
<dbReference type="GO" id="GO:0000502">
    <property type="term" value="C:proteasome complex"/>
    <property type="evidence" value="ECO:0007669"/>
    <property type="project" value="UniProtKB-KW"/>
</dbReference>
<dbReference type="VEuPathDB" id="VectorBase:LDEU008688"/>
<dbReference type="InterPro" id="IPR016024">
    <property type="entry name" value="ARM-type_fold"/>
</dbReference>
<feature type="domain" description="Proteasome activator complex subunit 4 C-terminal" evidence="2">
    <location>
        <begin position="619"/>
        <end position="704"/>
    </location>
</feature>
<protein>
    <submittedName>
        <fullName evidence="4">Proteasome activator complex subunit 4-like protein</fullName>
    </submittedName>
</protein>
<dbReference type="GO" id="GO:0070628">
    <property type="term" value="F:proteasome binding"/>
    <property type="evidence" value="ECO:0007669"/>
    <property type="project" value="InterPro"/>
</dbReference>
<dbReference type="EMBL" id="NCKV01006619">
    <property type="protein sequence ID" value="RWS23352.1"/>
    <property type="molecule type" value="Genomic_DNA"/>
</dbReference>